<comment type="caution">
    <text evidence="2">The sequence shown here is derived from an EMBL/GenBank/DDBJ whole genome shotgun (WGS) entry which is preliminary data.</text>
</comment>
<accession>A0ABT2PZZ1</accession>
<feature type="transmembrane region" description="Helical" evidence="1">
    <location>
        <begin position="91"/>
        <end position="111"/>
    </location>
</feature>
<name>A0ABT2PZZ1_9MOLU</name>
<keyword evidence="3" id="KW-1185">Reference proteome</keyword>
<reference evidence="3" key="1">
    <citation type="submission" date="2023-07" db="EMBL/GenBank/DDBJ databases">
        <title>Novel Mycoplasma species identified in domestic and wild animals.</title>
        <authorList>
            <person name="Volokhov D.V."/>
            <person name="Furtak V.A."/>
            <person name="Zagorodnyaya T.A."/>
        </authorList>
    </citation>
    <scope>NUCLEOTIDE SEQUENCE [LARGE SCALE GENOMIC DNA]</scope>
    <source>
        <strain evidence="3">92-19</strain>
    </source>
</reference>
<feature type="transmembrane region" description="Helical" evidence="1">
    <location>
        <begin position="123"/>
        <end position="143"/>
    </location>
</feature>
<dbReference type="Proteomes" id="UP001209076">
    <property type="component" value="Unassembled WGS sequence"/>
</dbReference>
<proteinExistence type="predicted"/>
<organism evidence="2 3">
    <name type="scientific">Paracholeplasma vituli</name>
    <dbReference type="NCBI Taxonomy" id="69473"/>
    <lineage>
        <taxon>Bacteria</taxon>
        <taxon>Bacillati</taxon>
        <taxon>Mycoplasmatota</taxon>
        <taxon>Mollicutes</taxon>
        <taxon>Acholeplasmatales</taxon>
        <taxon>Acholeplasmataceae</taxon>
        <taxon>Paracholeplasma</taxon>
    </lineage>
</organism>
<keyword evidence="1" id="KW-1133">Transmembrane helix</keyword>
<protein>
    <submittedName>
        <fullName evidence="2">Uncharacterized protein</fullName>
    </submittedName>
</protein>
<keyword evidence="1" id="KW-0472">Membrane</keyword>
<feature type="transmembrane region" description="Helical" evidence="1">
    <location>
        <begin position="48"/>
        <end position="79"/>
    </location>
</feature>
<feature type="transmembrane region" description="Helical" evidence="1">
    <location>
        <begin position="9"/>
        <end position="28"/>
    </location>
</feature>
<evidence type="ECO:0000313" key="3">
    <source>
        <dbReference type="Proteomes" id="UP001209076"/>
    </source>
</evidence>
<evidence type="ECO:0000256" key="1">
    <source>
        <dbReference type="SAM" id="Phobius"/>
    </source>
</evidence>
<sequence length="160" mass="18197">MKKSTSKMLGILSVITWLTMFYLIMVAFTELRNTNLVSDEPGYGNGFMLLILLFLWIVWIVFAGIVVFVAIGIPHYFFYLKDKHRVSYIYLVKYGSVGPLIILGFTALTLFETIRENPFSQYTTFFIGMVAACVALITLMVFTHTPIDPKALKNETSITK</sequence>
<evidence type="ECO:0000313" key="2">
    <source>
        <dbReference type="EMBL" id="MCU0105302.1"/>
    </source>
</evidence>
<dbReference type="EMBL" id="JAOEGN010000011">
    <property type="protein sequence ID" value="MCU0105302.1"/>
    <property type="molecule type" value="Genomic_DNA"/>
</dbReference>
<keyword evidence="1" id="KW-0812">Transmembrane</keyword>
<gene>
    <name evidence="2" type="ORF">N7603_06485</name>
</gene>
<dbReference type="RefSeq" id="WP_262096600.1">
    <property type="nucleotide sequence ID" value="NZ_JAOEGN010000011.1"/>
</dbReference>